<protein>
    <submittedName>
        <fullName evidence="2">Uncharacterized protein</fullName>
    </submittedName>
</protein>
<keyword evidence="1" id="KW-0812">Transmembrane</keyword>
<evidence type="ECO:0000313" key="2">
    <source>
        <dbReference type="EMBL" id="KAG9464198.1"/>
    </source>
</evidence>
<comment type="caution">
    <text evidence="2">The sequence shown here is derived from an EMBL/GenBank/DDBJ whole genome shotgun (WGS) entry which is preliminary data.</text>
</comment>
<evidence type="ECO:0000256" key="1">
    <source>
        <dbReference type="SAM" id="Phobius"/>
    </source>
</evidence>
<organism evidence="2 3">
    <name type="scientific">Eleutherodactylus coqui</name>
    <name type="common">Puerto Rican coqui</name>
    <dbReference type="NCBI Taxonomy" id="57060"/>
    <lineage>
        <taxon>Eukaryota</taxon>
        <taxon>Metazoa</taxon>
        <taxon>Chordata</taxon>
        <taxon>Craniata</taxon>
        <taxon>Vertebrata</taxon>
        <taxon>Euteleostomi</taxon>
        <taxon>Amphibia</taxon>
        <taxon>Batrachia</taxon>
        <taxon>Anura</taxon>
        <taxon>Neobatrachia</taxon>
        <taxon>Hyloidea</taxon>
        <taxon>Eleutherodactylidae</taxon>
        <taxon>Eleutherodactylinae</taxon>
        <taxon>Eleutherodactylus</taxon>
        <taxon>Eleutherodactylus</taxon>
    </lineage>
</organism>
<name>A0A8J6EAD8_ELECQ</name>
<keyword evidence="3" id="KW-1185">Reference proteome</keyword>
<dbReference type="OrthoDB" id="9909115at2759"/>
<dbReference type="Proteomes" id="UP000770717">
    <property type="component" value="Unassembled WGS sequence"/>
</dbReference>
<sequence length="194" mass="21855">MLKKVGSVVSFTITNSNSHQFEQQVSQCTFAILYHSKTRGRVNITNVTDSLYDRELEHMSLVVGKSNVIVVADDMDDSSPRTENNILTKQMSIAQLSRGLYLFSAKEKMDDQLMKAKVQPLYDILSKGSASDVVCDVVSVFLVVAPWFYFIYSIYHVFFLITTNLNGSFLMYYSTCAANHVSNGSSQEESWVRA</sequence>
<keyword evidence="1" id="KW-1133">Transmembrane helix</keyword>
<reference evidence="2" key="1">
    <citation type="thesis" date="2020" institute="ProQuest LLC" country="789 East Eisenhower Parkway, Ann Arbor, MI, USA">
        <title>Comparative Genomics and Chromosome Evolution.</title>
        <authorList>
            <person name="Mudd A.B."/>
        </authorList>
    </citation>
    <scope>NUCLEOTIDE SEQUENCE</scope>
    <source>
        <strain evidence="2">HN-11 Male</strain>
        <tissue evidence="2">Kidney and liver</tissue>
    </source>
</reference>
<evidence type="ECO:0000313" key="3">
    <source>
        <dbReference type="Proteomes" id="UP000770717"/>
    </source>
</evidence>
<dbReference type="EMBL" id="WNTK01004892">
    <property type="protein sequence ID" value="KAG9464198.1"/>
    <property type="molecule type" value="Genomic_DNA"/>
</dbReference>
<dbReference type="AlphaFoldDB" id="A0A8J6EAD8"/>
<accession>A0A8J6EAD8</accession>
<gene>
    <name evidence="2" type="ORF">GDO78_020324</name>
</gene>
<proteinExistence type="predicted"/>
<feature type="transmembrane region" description="Helical" evidence="1">
    <location>
        <begin position="137"/>
        <end position="161"/>
    </location>
</feature>
<keyword evidence="1" id="KW-0472">Membrane</keyword>